<dbReference type="Proteomes" id="UP000034087">
    <property type="component" value="Unassembled WGS sequence"/>
</dbReference>
<organism evidence="2 3">
    <name type="scientific">Candidatus Giovannonibacteria bacterium GW2011_GWA1_44_25</name>
    <dbReference type="NCBI Taxonomy" id="1618645"/>
    <lineage>
        <taxon>Bacteria</taxon>
        <taxon>Candidatus Giovannoniibacteriota</taxon>
    </lineage>
</organism>
<sequence>MDRQLAWLIAQNEKVFETKSPKLIFWGFALVIALVVALAVVGYPIRFYLEV</sequence>
<dbReference type="EMBL" id="LCIR01000008">
    <property type="protein sequence ID" value="KKT59718.1"/>
    <property type="molecule type" value="Genomic_DNA"/>
</dbReference>
<accession>A0A0G1ILE5</accession>
<name>A0A0G1ILE5_9BACT</name>
<comment type="caution">
    <text evidence="2">The sequence shown here is derived from an EMBL/GenBank/DDBJ whole genome shotgun (WGS) entry which is preliminary data.</text>
</comment>
<feature type="transmembrane region" description="Helical" evidence="1">
    <location>
        <begin position="23"/>
        <end position="45"/>
    </location>
</feature>
<evidence type="ECO:0000313" key="2">
    <source>
        <dbReference type="EMBL" id="KKT59718.1"/>
    </source>
</evidence>
<evidence type="ECO:0000256" key="1">
    <source>
        <dbReference type="SAM" id="Phobius"/>
    </source>
</evidence>
<keyword evidence="1" id="KW-0812">Transmembrane</keyword>
<reference evidence="2 3" key="1">
    <citation type="journal article" date="2015" name="Nature">
        <title>rRNA introns, odd ribosomes, and small enigmatic genomes across a large radiation of phyla.</title>
        <authorList>
            <person name="Brown C.T."/>
            <person name="Hug L.A."/>
            <person name="Thomas B.C."/>
            <person name="Sharon I."/>
            <person name="Castelle C.J."/>
            <person name="Singh A."/>
            <person name="Wilkins M.J."/>
            <person name="Williams K.H."/>
            <person name="Banfield J.F."/>
        </authorList>
    </citation>
    <scope>NUCLEOTIDE SEQUENCE [LARGE SCALE GENOMIC DNA]</scope>
</reference>
<keyword evidence="1" id="KW-1133">Transmembrane helix</keyword>
<evidence type="ECO:0000313" key="3">
    <source>
        <dbReference type="Proteomes" id="UP000034087"/>
    </source>
</evidence>
<keyword evidence="1" id="KW-0472">Membrane</keyword>
<proteinExistence type="predicted"/>
<gene>
    <name evidence="2" type="ORF">UW53_C0008G0001</name>
</gene>
<dbReference type="AlphaFoldDB" id="A0A0G1ILE5"/>
<protein>
    <submittedName>
        <fullName evidence="2">Uncharacterized protein</fullName>
    </submittedName>
</protein>